<protein>
    <recommendedName>
        <fullName evidence="1">PSMD12/CSN4-like N-terminal domain-containing protein</fullName>
    </recommendedName>
</protein>
<accession>A0A2A2M0Q6</accession>
<evidence type="ECO:0000313" key="3">
    <source>
        <dbReference type="Proteomes" id="UP000218231"/>
    </source>
</evidence>
<keyword evidence="3" id="KW-1185">Reference proteome</keyword>
<dbReference type="Pfam" id="PF22241">
    <property type="entry name" value="PSMD12-CSN4_N"/>
    <property type="match status" value="1"/>
</dbReference>
<dbReference type="OrthoDB" id="268763at2759"/>
<feature type="domain" description="PSMD12/CSN4-like N-terminal" evidence="1">
    <location>
        <begin position="65"/>
        <end position="283"/>
    </location>
</feature>
<dbReference type="PANTHER" id="PTHR10855">
    <property type="entry name" value="26S PROTEASOME NON-ATPASE REGULATORY SUBUNIT 12/COP9 SIGNALOSOME COMPLEX SUBUNIT 4"/>
    <property type="match status" value="1"/>
</dbReference>
<name>A0A2A2M0Q6_9BILA</name>
<sequence>MENREAAVVDPVEAGQKIDKELVNHLASKANDGRLVKTDVDYTKEVDAAVSVAEKLLKENNLQGAIDALVPWEKKTRLSYDWKNNARIQTKIVGMCHLTGNWTMLCDMILALVKKRLAIKLALAKMIRAAFALIDKTPDEETKFRLIDTLRIATANKIYVEVERARLTQMVADRKWKEGKKQEAAQMMLELHVETYSTMEIKERIRFLCEQIRMALAIGDVTRAAVISKKVSTRYFDTHHESTSVQALKVIYYMLLIKIGQVLNEHAEVSRHYRCLYETPILANSKEQATSKLVTKFLADELISWNNDIKTNYEALLFQDSAEGKGVRVFANNDEGTARWTTFKTRVAEHSHSTNKWNNCQRGSGQLQKYPGPEPNPYGRVHPWALTTKMGRPGPAP</sequence>
<comment type="caution">
    <text evidence="2">The sequence shown here is derived from an EMBL/GenBank/DDBJ whole genome shotgun (WGS) entry which is preliminary data.</text>
</comment>
<dbReference type="GO" id="GO:0008541">
    <property type="term" value="C:proteasome regulatory particle, lid subcomplex"/>
    <property type="evidence" value="ECO:0007669"/>
    <property type="project" value="TreeGrafter"/>
</dbReference>
<evidence type="ECO:0000313" key="2">
    <source>
        <dbReference type="EMBL" id="PAV91855.1"/>
    </source>
</evidence>
<dbReference type="InterPro" id="IPR040134">
    <property type="entry name" value="PSMD12/CSN4"/>
</dbReference>
<dbReference type="AlphaFoldDB" id="A0A2A2M0Q6"/>
<dbReference type="STRING" id="2018661.A0A2A2M0Q6"/>
<evidence type="ECO:0000259" key="1">
    <source>
        <dbReference type="Pfam" id="PF22241"/>
    </source>
</evidence>
<organism evidence="2 3">
    <name type="scientific">Diploscapter pachys</name>
    <dbReference type="NCBI Taxonomy" id="2018661"/>
    <lineage>
        <taxon>Eukaryota</taxon>
        <taxon>Metazoa</taxon>
        <taxon>Ecdysozoa</taxon>
        <taxon>Nematoda</taxon>
        <taxon>Chromadorea</taxon>
        <taxon>Rhabditida</taxon>
        <taxon>Rhabditina</taxon>
        <taxon>Rhabditomorpha</taxon>
        <taxon>Rhabditoidea</taxon>
        <taxon>Rhabditidae</taxon>
        <taxon>Diploscapter</taxon>
    </lineage>
</organism>
<reference evidence="2 3" key="1">
    <citation type="journal article" date="2017" name="Curr. Biol.">
        <title>Genome architecture and evolution of a unichromosomal asexual nematode.</title>
        <authorList>
            <person name="Fradin H."/>
            <person name="Zegar C."/>
            <person name="Gutwein M."/>
            <person name="Lucas J."/>
            <person name="Kovtun M."/>
            <person name="Corcoran D."/>
            <person name="Baugh L.R."/>
            <person name="Kiontke K."/>
            <person name="Gunsalus K."/>
            <person name="Fitch D.H."/>
            <person name="Piano F."/>
        </authorList>
    </citation>
    <scope>NUCLEOTIDE SEQUENCE [LARGE SCALE GENOMIC DNA]</scope>
    <source>
        <strain evidence="2">PF1309</strain>
    </source>
</reference>
<dbReference type="PANTHER" id="PTHR10855:SF1">
    <property type="entry name" value="26S PROTEASOME NON-ATPASE REGULATORY SUBUNIT 12"/>
    <property type="match status" value="1"/>
</dbReference>
<proteinExistence type="predicted"/>
<dbReference type="GO" id="GO:0005737">
    <property type="term" value="C:cytoplasm"/>
    <property type="evidence" value="ECO:0007669"/>
    <property type="project" value="TreeGrafter"/>
</dbReference>
<dbReference type="EMBL" id="LIAE01006288">
    <property type="protein sequence ID" value="PAV91855.1"/>
    <property type="molecule type" value="Genomic_DNA"/>
</dbReference>
<dbReference type="InterPro" id="IPR054559">
    <property type="entry name" value="PSMD12-CSN4-like_N"/>
</dbReference>
<gene>
    <name evidence="2" type="ORF">WR25_15608</name>
</gene>
<dbReference type="Proteomes" id="UP000218231">
    <property type="component" value="Unassembled WGS sequence"/>
</dbReference>